<comment type="cofactor">
    <cofactor evidence="1">
        <name>Zn(2+)</name>
        <dbReference type="ChEBI" id="CHEBI:29105"/>
    </cofactor>
</comment>
<dbReference type="EMBL" id="JBEOZY010000055">
    <property type="protein sequence ID" value="MER6169080.1"/>
    <property type="molecule type" value="Genomic_DNA"/>
</dbReference>
<evidence type="ECO:0000256" key="1">
    <source>
        <dbReference type="ARBA" id="ARBA00001947"/>
    </source>
</evidence>
<evidence type="ECO:0000256" key="4">
    <source>
        <dbReference type="ARBA" id="ARBA00023002"/>
    </source>
</evidence>
<dbReference type="InterPro" id="IPR011032">
    <property type="entry name" value="GroES-like_sf"/>
</dbReference>
<comment type="similarity">
    <text evidence="7">Belongs to the zinc-containing alcohol dehydrogenase family. DOIA dehydrogenase subfamily.</text>
</comment>
<dbReference type="Gene3D" id="3.40.50.720">
    <property type="entry name" value="NAD(P)-binding Rossmann-like Domain"/>
    <property type="match status" value="1"/>
</dbReference>
<dbReference type="PANTHER" id="PTHR43401">
    <property type="entry name" value="L-THREONINE 3-DEHYDROGENASE"/>
    <property type="match status" value="1"/>
</dbReference>
<dbReference type="SMART" id="SM00829">
    <property type="entry name" value="PKS_ER"/>
    <property type="match status" value="1"/>
</dbReference>
<evidence type="ECO:0000256" key="8">
    <source>
        <dbReference type="ARBA" id="ARBA00039102"/>
    </source>
</evidence>
<organism evidence="13 14">
    <name type="scientific">Streptomyces violaceorubidus</name>
    <dbReference type="NCBI Taxonomy" id="284042"/>
    <lineage>
        <taxon>Bacteria</taxon>
        <taxon>Bacillati</taxon>
        <taxon>Actinomycetota</taxon>
        <taxon>Actinomycetes</taxon>
        <taxon>Kitasatosporales</taxon>
        <taxon>Streptomycetaceae</taxon>
        <taxon>Streptomyces</taxon>
    </lineage>
</organism>
<dbReference type="EC" id="1.1.1.329" evidence="8"/>
<feature type="domain" description="Enoyl reductase (ER)" evidence="12">
    <location>
        <begin position="12"/>
        <end position="329"/>
    </location>
</feature>
<evidence type="ECO:0000256" key="10">
    <source>
        <dbReference type="ARBA" id="ARBA00048685"/>
    </source>
</evidence>
<dbReference type="InterPro" id="IPR002328">
    <property type="entry name" value="ADH_Zn_CS"/>
</dbReference>
<dbReference type="InterPro" id="IPR036291">
    <property type="entry name" value="NAD(P)-bd_dom_sf"/>
</dbReference>
<dbReference type="PANTHER" id="PTHR43401:SF2">
    <property type="entry name" value="L-THREONINE 3-DEHYDROGENASE"/>
    <property type="match status" value="1"/>
</dbReference>
<evidence type="ECO:0000313" key="13">
    <source>
        <dbReference type="EMBL" id="MER6169080.1"/>
    </source>
</evidence>
<evidence type="ECO:0000256" key="6">
    <source>
        <dbReference type="ARBA" id="ARBA00037908"/>
    </source>
</evidence>
<dbReference type="InterPro" id="IPR002938">
    <property type="entry name" value="FAD-bd"/>
</dbReference>
<dbReference type="PROSITE" id="PS00059">
    <property type="entry name" value="ADH_ZINC"/>
    <property type="match status" value="1"/>
</dbReference>
<accession>A0ABV1T533</accession>
<protein>
    <recommendedName>
        <fullName evidence="9">2-deoxy-scyllo-inosamine dehydrogenase</fullName>
        <ecNumber evidence="8">1.1.1.329</ecNumber>
    </recommendedName>
</protein>
<dbReference type="RefSeq" id="WP_352150291.1">
    <property type="nucleotide sequence ID" value="NZ_JBEOZY010000055.1"/>
</dbReference>
<evidence type="ECO:0000256" key="11">
    <source>
        <dbReference type="ARBA" id="ARBA00049085"/>
    </source>
</evidence>
<dbReference type="SUPFAM" id="SSF50129">
    <property type="entry name" value="GroES-like"/>
    <property type="match status" value="1"/>
</dbReference>
<dbReference type="Pfam" id="PF01494">
    <property type="entry name" value="FAD_binding_3"/>
    <property type="match status" value="1"/>
</dbReference>
<dbReference type="Pfam" id="PF08240">
    <property type="entry name" value="ADH_N"/>
    <property type="match status" value="1"/>
</dbReference>
<dbReference type="Proteomes" id="UP001496720">
    <property type="component" value="Unassembled WGS sequence"/>
</dbReference>
<keyword evidence="2" id="KW-0479">Metal-binding</keyword>
<comment type="pathway">
    <text evidence="6">Metabolic intermediate biosynthesis; 2-deoxystreptamine biosynthesis; 2-deoxystreptamine from D-glucose 6-phosphate: step 3/4.</text>
</comment>
<dbReference type="Gene3D" id="3.90.180.10">
    <property type="entry name" value="Medium-chain alcohol dehydrogenases, catalytic domain"/>
    <property type="match status" value="1"/>
</dbReference>
<evidence type="ECO:0000256" key="9">
    <source>
        <dbReference type="ARBA" id="ARBA00039387"/>
    </source>
</evidence>
<dbReference type="InterPro" id="IPR050129">
    <property type="entry name" value="Zn_alcohol_dh"/>
</dbReference>
<reference evidence="13 14" key="1">
    <citation type="submission" date="2024-06" db="EMBL/GenBank/DDBJ databases">
        <title>The Natural Products Discovery Center: Release of the First 8490 Sequenced Strains for Exploring Actinobacteria Biosynthetic Diversity.</title>
        <authorList>
            <person name="Kalkreuter E."/>
            <person name="Kautsar S.A."/>
            <person name="Yang D."/>
            <person name="Bader C.D."/>
            <person name="Teijaro C.N."/>
            <person name="Fluegel L."/>
            <person name="Davis C.M."/>
            <person name="Simpson J.R."/>
            <person name="Lauterbach L."/>
            <person name="Steele A.D."/>
            <person name="Gui C."/>
            <person name="Meng S."/>
            <person name="Li G."/>
            <person name="Viehrig K."/>
            <person name="Ye F."/>
            <person name="Su P."/>
            <person name="Kiefer A.F."/>
            <person name="Nichols A."/>
            <person name="Cepeda A.J."/>
            <person name="Yan W."/>
            <person name="Fan B."/>
            <person name="Jiang Y."/>
            <person name="Adhikari A."/>
            <person name="Zheng C.-J."/>
            <person name="Schuster L."/>
            <person name="Cowan T.M."/>
            <person name="Smanski M.J."/>
            <person name="Chevrette M.G."/>
            <person name="De Carvalho L.P.S."/>
            <person name="Shen B."/>
        </authorList>
    </citation>
    <scope>NUCLEOTIDE SEQUENCE [LARGE SCALE GENOMIC DNA]</scope>
    <source>
        <strain evidence="13 14">NPDC001615</strain>
    </source>
</reference>
<evidence type="ECO:0000256" key="2">
    <source>
        <dbReference type="ARBA" id="ARBA00022723"/>
    </source>
</evidence>
<gene>
    <name evidence="13" type="ORF">ABT188_31755</name>
</gene>
<dbReference type="InterPro" id="IPR020843">
    <property type="entry name" value="ER"/>
</dbReference>
<dbReference type="InterPro" id="IPR013154">
    <property type="entry name" value="ADH-like_N"/>
</dbReference>
<evidence type="ECO:0000256" key="3">
    <source>
        <dbReference type="ARBA" id="ARBA00022833"/>
    </source>
</evidence>
<keyword evidence="3" id="KW-0862">Zinc</keyword>
<keyword evidence="14" id="KW-1185">Reference proteome</keyword>
<evidence type="ECO:0000313" key="14">
    <source>
        <dbReference type="Proteomes" id="UP001496720"/>
    </source>
</evidence>
<comment type="function">
    <text evidence="5">Catalyzes the oxidation of 2-deoxy-scyllo-inosamine (DOIA) with NAD(+) or NADP(+), forming 3-amino-2,3-dideoxy-scyllo-inosose (amino-DOI).</text>
</comment>
<comment type="catalytic activity">
    <reaction evidence="10">
        <text>2-deoxy-scyllo-inosamine + NAD(+) = 3-amino-2,3-dideoxy-scyllo-inosose + NADH + H(+)</text>
        <dbReference type="Rhea" id="RHEA:33883"/>
        <dbReference type="ChEBI" id="CHEBI:15378"/>
        <dbReference type="ChEBI" id="CHEBI:57540"/>
        <dbReference type="ChEBI" id="CHEBI:57945"/>
        <dbReference type="ChEBI" id="CHEBI:65002"/>
        <dbReference type="ChEBI" id="CHEBI:65003"/>
        <dbReference type="EC" id="1.1.1.329"/>
    </reaction>
</comment>
<evidence type="ECO:0000256" key="5">
    <source>
        <dbReference type="ARBA" id="ARBA00037678"/>
    </source>
</evidence>
<sequence length="354" mass="36677">MTDMQALVLEAGTPRLRTRPTPVPGHPEDVVVRVAASGICGTDRGIVLGEFPALDGVVLGHEAAGVVTAVGAAVTAVRPGDRVVVNPTYFCGRCRPCRRGMAAHCTAKDGREIGVDRDGTMAGAVVVPGAFVHPIPDTMSFRRAALVEPLACVLNNVEAAAPRPDDRVLVIGGGPIGTLCAMVFAHRGTRTVLLERAPERAVLARSILPPAVRVISGDEPELCLAEGAPADSPDVIVDTTGVLLAEALTHVAPGGTVVVMGEREAARASLALRALVTEGIRVIGAGPYPPHLFRAALDLADILPIDRIITDEFALDAYEDAFAALAAPLGAGVTGGTYTAMKVLLVSDSDLVRR</sequence>
<name>A0ABV1T533_9ACTN</name>
<keyword evidence="4" id="KW-0560">Oxidoreductase</keyword>
<dbReference type="SUPFAM" id="SSF51735">
    <property type="entry name" value="NAD(P)-binding Rossmann-fold domains"/>
    <property type="match status" value="1"/>
</dbReference>
<comment type="catalytic activity">
    <reaction evidence="11">
        <text>2-deoxy-scyllo-inosamine + NADP(+) = 3-amino-2,3-dideoxy-scyllo-inosose + NADPH + H(+)</text>
        <dbReference type="Rhea" id="RHEA:33879"/>
        <dbReference type="ChEBI" id="CHEBI:15378"/>
        <dbReference type="ChEBI" id="CHEBI:57783"/>
        <dbReference type="ChEBI" id="CHEBI:58349"/>
        <dbReference type="ChEBI" id="CHEBI:65002"/>
        <dbReference type="ChEBI" id="CHEBI:65003"/>
        <dbReference type="EC" id="1.1.1.329"/>
    </reaction>
</comment>
<comment type="caution">
    <text evidence="13">The sequence shown here is derived from an EMBL/GenBank/DDBJ whole genome shotgun (WGS) entry which is preliminary data.</text>
</comment>
<evidence type="ECO:0000259" key="12">
    <source>
        <dbReference type="SMART" id="SM00829"/>
    </source>
</evidence>
<evidence type="ECO:0000256" key="7">
    <source>
        <dbReference type="ARBA" id="ARBA00038004"/>
    </source>
</evidence>
<proteinExistence type="inferred from homology"/>